<dbReference type="Proteomes" id="UP000308600">
    <property type="component" value="Unassembled WGS sequence"/>
</dbReference>
<proteinExistence type="predicted"/>
<evidence type="ECO:0000313" key="2">
    <source>
        <dbReference type="Proteomes" id="UP000308600"/>
    </source>
</evidence>
<gene>
    <name evidence="1" type="ORF">BDN72DRAFT_964137</name>
</gene>
<reference evidence="1 2" key="1">
    <citation type="journal article" date="2019" name="Nat. Ecol. Evol.">
        <title>Megaphylogeny resolves global patterns of mushroom evolution.</title>
        <authorList>
            <person name="Varga T."/>
            <person name="Krizsan K."/>
            <person name="Foldi C."/>
            <person name="Dima B."/>
            <person name="Sanchez-Garcia M."/>
            <person name="Sanchez-Ramirez S."/>
            <person name="Szollosi G.J."/>
            <person name="Szarkandi J.G."/>
            <person name="Papp V."/>
            <person name="Albert L."/>
            <person name="Andreopoulos W."/>
            <person name="Angelini C."/>
            <person name="Antonin V."/>
            <person name="Barry K.W."/>
            <person name="Bougher N.L."/>
            <person name="Buchanan P."/>
            <person name="Buyck B."/>
            <person name="Bense V."/>
            <person name="Catcheside P."/>
            <person name="Chovatia M."/>
            <person name="Cooper J."/>
            <person name="Damon W."/>
            <person name="Desjardin D."/>
            <person name="Finy P."/>
            <person name="Geml J."/>
            <person name="Haridas S."/>
            <person name="Hughes K."/>
            <person name="Justo A."/>
            <person name="Karasinski D."/>
            <person name="Kautmanova I."/>
            <person name="Kiss B."/>
            <person name="Kocsube S."/>
            <person name="Kotiranta H."/>
            <person name="LaButti K.M."/>
            <person name="Lechner B.E."/>
            <person name="Liimatainen K."/>
            <person name="Lipzen A."/>
            <person name="Lukacs Z."/>
            <person name="Mihaltcheva S."/>
            <person name="Morgado L.N."/>
            <person name="Niskanen T."/>
            <person name="Noordeloos M.E."/>
            <person name="Ohm R.A."/>
            <person name="Ortiz-Santana B."/>
            <person name="Ovrebo C."/>
            <person name="Racz N."/>
            <person name="Riley R."/>
            <person name="Savchenko A."/>
            <person name="Shiryaev A."/>
            <person name="Soop K."/>
            <person name="Spirin V."/>
            <person name="Szebenyi C."/>
            <person name="Tomsovsky M."/>
            <person name="Tulloss R.E."/>
            <person name="Uehling J."/>
            <person name="Grigoriev I.V."/>
            <person name="Vagvolgyi C."/>
            <person name="Papp T."/>
            <person name="Martin F.M."/>
            <person name="Miettinen O."/>
            <person name="Hibbett D.S."/>
            <person name="Nagy L.G."/>
        </authorList>
    </citation>
    <scope>NUCLEOTIDE SEQUENCE [LARGE SCALE GENOMIC DNA]</scope>
    <source>
        <strain evidence="1 2">NL-1719</strain>
    </source>
</reference>
<name>A0ACD3ABJ1_9AGAR</name>
<evidence type="ECO:0000313" key="1">
    <source>
        <dbReference type="EMBL" id="TFK63092.1"/>
    </source>
</evidence>
<accession>A0ACD3ABJ1</accession>
<sequence length="525" mass="59150">MTEATHLRDVHAEARLKIDEEILLLTRRLLVLRSTRNTLAPISRLPPETMCAIFHQCTQGNILPGCTSVNLTISSVSRRWRDIALSLSPLWTTIKFAHPEGIQTFSVRAKNLPLTISLDFDYSPKHVAVIPYLLDLLPRTRSLNIDAYGEKDTDNGLRFPERDEWANAAPFLETLVLNGVPLPSPLFSGIPTRIEYLDLSYCQFTLNSFSFFEALTTLIISRPDTLVSASDVLQALRQAPNVEYIDLCAALSSPETFITASPVQLPTLSRIFIVEQAQGPLPYFLDQLDLPKYIKVDLDFESTSLLEDLVVLRRIVECFRLSSEGFTGFRIVIFSDSFTLQLNKDGQTKVDICFNASFPGEDYIVDLLEPLQETISNIESLDLAGYGDFLSLTDIFEKFSGFSSLTFLTVDSNFATPFFTYIAQQVQLMDREDGLDADEVAFPRLCELTFRGAFPTFPGDLFPLLNHWLRRRMELGYGLSILAFVHCPSVNGEVVARWGLEEYVEEVTIRDRPTMGVAALNLRPE</sequence>
<dbReference type="EMBL" id="ML208540">
    <property type="protein sequence ID" value="TFK63092.1"/>
    <property type="molecule type" value="Genomic_DNA"/>
</dbReference>
<protein>
    <submittedName>
        <fullName evidence="1">Uncharacterized protein</fullName>
    </submittedName>
</protein>
<keyword evidence="2" id="KW-1185">Reference proteome</keyword>
<organism evidence="1 2">
    <name type="scientific">Pluteus cervinus</name>
    <dbReference type="NCBI Taxonomy" id="181527"/>
    <lineage>
        <taxon>Eukaryota</taxon>
        <taxon>Fungi</taxon>
        <taxon>Dikarya</taxon>
        <taxon>Basidiomycota</taxon>
        <taxon>Agaricomycotina</taxon>
        <taxon>Agaricomycetes</taxon>
        <taxon>Agaricomycetidae</taxon>
        <taxon>Agaricales</taxon>
        <taxon>Pluteineae</taxon>
        <taxon>Pluteaceae</taxon>
        <taxon>Pluteus</taxon>
    </lineage>
</organism>